<gene>
    <name evidence="2" type="ORF">FMOSSE_LOCUS15004</name>
</gene>
<organism evidence="2 3">
    <name type="scientific">Funneliformis mosseae</name>
    <name type="common">Endomycorrhizal fungus</name>
    <name type="synonym">Glomus mosseae</name>
    <dbReference type="NCBI Taxonomy" id="27381"/>
    <lineage>
        <taxon>Eukaryota</taxon>
        <taxon>Fungi</taxon>
        <taxon>Fungi incertae sedis</taxon>
        <taxon>Mucoromycota</taxon>
        <taxon>Glomeromycotina</taxon>
        <taxon>Glomeromycetes</taxon>
        <taxon>Glomerales</taxon>
        <taxon>Glomeraceae</taxon>
        <taxon>Funneliformis</taxon>
    </lineage>
</organism>
<dbReference type="AlphaFoldDB" id="A0A9N9I5C2"/>
<evidence type="ECO:0000259" key="1">
    <source>
        <dbReference type="Pfam" id="PF12323"/>
    </source>
</evidence>
<feature type="non-terminal residue" evidence="2">
    <location>
        <position position="78"/>
    </location>
</feature>
<accession>A0A9N9I5C2</accession>
<evidence type="ECO:0000313" key="2">
    <source>
        <dbReference type="EMBL" id="CAG8721162.1"/>
    </source>
</evidence>
<proteinExistence type="predicted"/>
<sequence>VRVYPNSSQKNLLKQWMGCGRLVYNMVVTNFNHGHLSTHQFWFQSLLKLKISHTLKWSFMKDYPYEVLDQAITHAIQA</sequence>
<keyword evidence="3" id="KW-1185">Reference proteome</keyword>
<dbReference type="EMBL" id="CAJVPP010013484">
    <property type="protein sequence ID" value="CAG8721162.1"/>
    <property type="molecule type" value="Genomic_DNA"/>
</dbReference>
<comment type="caution">
    <text evidence="2">The sequence shown here is derived from an EMBL/GenBank/DDBJ whole genome shotgun (WGS) entry which is preliminary data.</text>
</comment>
<reference evidence="2" key="1">
    <citation type="submission" date="2021-06" db="EMBL/GenBank/DDBJ databases">
        <authorList>
            <person name="Kallberg Y."/>
            <person name="Tangrot J."/>
            <person name="Rosling A."/>
        </authorList>
    </citation>
    <scope>NUCLEOTIDE SEQUENCE</scope>
    <source>
        <strain evidence="2">87-6 pot B 2015</strain>
    </source>
</reference>
<dbReference type="InterPro" id="IPR021027">
    <property type="entry name" value="Transposase_put_HTH"/>
</dbReference>
<dbReference type="Pfam" id="PF12323">
    <property type="entry name" value="HTH_OrfB_IS605"/>
    <property type="match status" value="1"/>
</dbReference>
<protein>
    <submittedName>
        <fullName evidence="2">14735_t:CDS:1</fullName>
    </submittedName>
</protein>
<feature type="domain" description="Transposase putative helix-turn-helix" evidence="1">
    <location>
        <begin position="1"/>
        <end position="26"/>
    </location>
</feature>
<name>A0A9N9I5C2_FUNMO</name>
<dbReference type="Proteomes" id="UP000789375">
    <property type="component" value="Unassembled WGS sequence"/>
</dbReference>
<evidence type="ECO:0000313" key="3">
    <source>
        <dbReference type="Proteomes" id="UP000789375"/>
    </source>
</evidence>